<dbReference type="EMBL" id="VIIS01001051">
    <property type="protein sequence ID" value="KAF0302522.1"/>
    <property type="molecule type" value="Genomic_DNA"/>
</dbReference>
<accession>A0A6A4WIE6</accession>
<organism evidence="2 3">
    <name type="scientific">Amphibalanus amphitrite</name>
    <name type="common">Striped barnacle</name>
    <name type="synonym">Balanus amphitrite</name>
    <dbReference type="NCBI Taxonomy" id="1232801"/>
    <lineage>
        <taxon>Eukaryota</taxon>
        <taxon>Metazoa</taxon>
        <taxon>Ecdysozoa</taxon>
        <taxon>Arthropoda</taxon>
        <taxon>Crustacea</taxon>
        <taxon>Multicrustacea</taxon>
        <taxon>Cirripedia</taxon>
        <taxon>Thoracica</taxon>
        <taxon>Thoracicalcarea</taxon>
        <taxon>Balanomorpha</taxon>
        <taxon>Balanoidea</taxon>
        <taxon>Balanidae</taxon>
        <taxon>Amphibalaninae</taxon>
        <taxon>Amphibalanus</taxon>
    </lineage>
</organism>
<protein>
    <submittedName>
        <fullName evidence="2">Uncharacterized protein</fullName>
    </submittedName>
</protein>
<feature type="compositionally biased region" description="Basic and acidic residues" evidence="1">
    <location>
        <begin position="124"/>
        <end position="133"/>
    </location>
</feature>
<evidence type="ECO:0000313" key="3">
    <source>
        <dbReference type="Proteomes" id="UP000440578"/>
    </source>
</evidence>
<dbReference type="Proteomes" id="UP000440578">
    <property type="component" value="Unassembled WGS sequence"/>
</dbReference>
<gene>
    <name evidence="2" type="ORF">FJT64_025375</name>
</gene>
<feature type="compositionally biased region" description="Basic and acidic residues" evidence="1">
    <location>
        <begin position="192"/>
        <end position="202"/>
    </location>
</feature>
<name>A0A6A4WIE6_AMPAM</name>
<proteinExistence type="predicted"/>
<keyword evidence="3" id="KW-1185">Reference proteome</keyword>
<dbReference type="AlphaFoldDB" id="A0A6A4WIE6"/>
<feature type="region of interest" description="Disordered" evidence="1">
    <location>
        <begin position="106"/>
        <end position="202"/>
    </location>
</feature>
<evidence type="ECO:0000313" key="2">
    <source>
        <dbReference type="EMBL" id="KAF0302522.1"/>
    </source>
</evidence>
<reference evidence="2 3" key="1">
    <citation type="submission" date="2019-07" db="EMBL/GenBank/DDBJ databases">
        <title>Draft genome assembly of a fouling barnacle, Amphibalanus amphitrite (Darwin, 1854): The first reference genome for Thecostraca.</title>
        <authorList>
            <person name="Kim W."/>
        </authorList>
    </citation>
    <scope>NUCLEOTIDE SEQUENCE [LARGE SCALE GENOMIC DNA]</scope>
    <source>
        <strain evidence="2">SNU_AA5</strain>
        <tissue evidence="2">Soma without cirri and trophi</tissue>
    </source>
</reference>
<evidence type="ECO:0000256" key="1">
    <source>
        <dbReference type="SAM" id="MobiDB-lite"/>
    </source>
</evidence>
<comment type="caution">
    <text evidence="2">The sequence shown here is derived from an EMBL/GenBank/DDBJ whole genome shotgun (WGS) entry which is preliminary data.</text>
</comment>
<sequence>MYPTAPVCATCFRSYPNCAVFVCVSALWKQATQQLSDSEDSADTVLVPGARRALWEARARTAPAQRCAKVYTWLKMEDENGNRLSVPLQNSFEDLFAAPIRTVASSAAGGSKGSPGPRPAQQKDGSESKKRTLDGLQGQYDGSVDSVLDDPDMEGFDEFLEGLERDITEGDFSSLKGALSSEHNSQETEADPPVRVKQEPGG</sequence>
<feature type="compositionally biased region" description="Acidic residues" evidence="1">
    <location>
        <begin position="147"/>
        <end position="161"/>
    </location>
</feature>